<feature type="region of interest" description="Disordered" evidence="1">
    <location>
        <begin position="662"/>
        <end position="682"/>
    </location>
</feature>
<dbReference type="RefSeq" id="XP_006692615.1">
    <property type="nucleotide sequence ID" value="XM_006692552.1"/>
</dbReference>
<name>G0S3J2_CHATD</name>
<dbReference type="KEGG" id="cthr:CTHT_0021450"/>
<feature type="region of interest" description="Disordered" evidence="1">
    <location>
        <begin position="258"/>
        <end position="280"/>
    </location>
</feature>
<dbReference type="Pfam" id="PF03370">
    <property type="entry name" value="CBM_21"/>
    <property type="match status" value="1"/>
</dbReference>
<organism evidence="4">
    <name type="scientific">Chaetomium thermophilum (strain DSM 1495 / CBS 144.50 / IMI 039719)</name>
    <name type="common">Thermochaetoides thermophila</name>
    <dbReference type="NCBI Taxonomy" id="759272"/>
    <lineage>
        <taxon>Eukaryota</taxon>
        <taxon>Fungi</taxon>
        <taxon>Dikarya</taxon>
        <taxon>Ascomycota</taxon>
        <taxon>Pezizomycotina</taxon>
        <taxon>Sordariomycetes</taxon>
        <taxon>Sordariomycetidae</taxon>
        <taxon>Sordariales</taxon>
        <taxon>Chaetomiaceae</taxon>
        <taxon>Thermochaetoides</taxon>
    </lineage>
</organism>
<dbReference type="PANTHER" id="PTHR12307">
    <property type="entry name" value="PROTEIN PHOSPHATASE 1 REGULATORY SUBUNIT"/>
    <property type="match status" value="1"/>
</dbReference>
<evidence type="ECO:0000259" key="2">
    <source>
        <dbReference type="PROSITE" id="PS51159"/>
    </source>
</evidence>
<feature type="compositionally biased region" description="Polar residues" evidence="1">
    <location>
        <begin position="128"/>
        <end position="143"/>
    </location>
</feature>
<feature type="region of interest" description="Disordered" evidence="1">
    <location>
        <begin position="620"/>
        <end position="644"/>
    </location>
</feature>
<dbReference type="GeneID" id="18256183"/>
<protein>
    <submittedName>
        <fullName evidence="3">Phosphatase-like protein</fullName>
    </submittedName>
</protein>
<feature type="compositionally biased region" description="Polar residues" evidence="1">
    <location>
        <begin position="566"/>
        <end position="577"/>
    </location>
</feature>
<dbReference type="PANTHER" id="PTHR12307:SF36">
    <property type="entry name" value="GLYCOGEN-BINDING SUBUNIT 76A"/>
    <property type="match status" value="1"/>
</dbReference>
<dbReference type="OMA" id="TYSKAVH"/>
<sequence>MPYTPPSKSPVSSAPASPESSRRPSFHSSSSSRPTLPRSSAYLTRQRRTPPPQPPAINTNTEPSPVPTAEDLKSLATSSVRQSPPPITGDRGMPNGAIISPPDTSSDEEPEVPGKSRGTLIADAVSKIQPNTSNGEDASTPSQKPEGLRLSHSTTSLDSLRRGHTRSATEPNISFSTSTSTNSPSTGSEEDSEGEKRPKTPMVRKKSGELVRPALRTPGRRRPSSAPGTPTFAKAVHFDSHLEHVRHFLQLDRPLAVSAGSSPVDSYDSDTEYPFDREKESSSRSQSYEWELVLTNFPADTSARRWQPVRLERVWLSNDQKCLVGSVAVGNFAFQKQVACRFTLDYWKTTSEVAADYLCEIRPVETPHSQDRFQFSIQLSDLVNLESKTLYFCIRYSVNGQEYWDNNNGKNFQVDFRKKSLHRDSKKSMGSRGFTDLPKSSRRGTLPTSSRSKKTVDSDNDDFSESVKLNFSQTIREYLGEEPEPKGPRLKGVRSSNELVSDNLSIRLSGPSGQLSTRYDFSSSLSRAIKSAKEAKSAPPSDGLYMKSSKKMGPATFDEGDKDNKPQPSTTNEGSKNSAASVLGTSSSSDTPKPSIASASYEEILSKWCFYSTKSKITQPRVSASDSSVRSPTSSSTGSYGGSPVQTGNYYHNFGEIGASPAEAPLSSFPTHPTGSPVGGAMQNNFIPLTAI</sequence>
<dbReference type="eggNOG" id="KOG3986">
    <property type="taxonomic scope" value="Eukaryota"/>
</dbReference>
<gene>
    <name evidence="3" type="ORF">CTHT_0021450</name>
</gene>
<evidence type="ECO:0000313" key="3">
    <source>
        <dbReference type="EMBL" id="EGS20319.1"/>
    </source>
</evidence>
<evidence type="ECO:0000313" key="4">
    <source>
        <dbReference type="Proteomes" id="UP000008066"/>
    </source>
</evidence>
<feature type="compositionally biased region" description="Low complexity" evidence="1">
    <location>
        <begin position="578"/>
        <end position="589"/>
    </location>
</feature>
<feature type="region of interest" description="Disordered" evidence="1">
    <location>
        <begin position="423"/>
        <end position="463"/>
    </location>
</feature>
<dbReference type="InterPro" id="IPR038175">
    <property type="entry name" value="CBM21_dom_sf"/>
</dbReference>
<feature type="region of interest" description="Disordered" evidence="1">
    <location>
        <begin position="532"/>
        <end position="595"/>
    </location>
</feature>
<dbReference type="GO" id="GO:0000164">
    <property type="term" value="C:protein phosphatase type 1 complex"/>
    <property type="evidence" value="ECO:0007669"/>
    <property type="project" value="TreeGrafter"/>
</dbReference>
<dbReference type="GO" id="GO:0008157">
    <property type="term" value="F:protein phosphatase 1 binding"/>
    <property type="evidence" value="ECO:0007669"/>
    <property type="project" value="TreeGrafter"/>
</dbReference>
<dbReference type="PROSITE" id="PS51159">
    <property type="entry name" value="CBM21"/>
    <property type="match status" value="1"/>
</dbReference>
<evidence type="ECO:0000256" key="1">
    <source>
        <dbReference type="SAM" id="MobiDB-lite"/>
    </source>
</evidence>
<reference evidence="3 4" key="1">
    <citation type="journal article" date="2011" name="Cell">
        <title>Insight into structure and assembly of the nuclear pore complex by utilizing the genome of a eukaryotic thermophile.</title>
        <authorList>
            <person name="Amlacher S."/>
            <person name="Sarges P."/>
            <person name="Flemming D."/>
            <person name="van Noort V."/>
            <person name="Kunze R."/>
            <person name="Devos D.P."/>
            <person name="Arumugam M."/>
            <person name="Bork P."/>
            <person name="Hurt E."/>
        </authorList>
    </citation>
    <scope>NUCLEOTIDE SEQUENCE [LARGE SCALE GENOMIC DNA]</scope>
    <source>
        <strain evidence="4">DSM 1495 / CBS 144.50 / IMI 039719</strain>
    </source>
</reference>
<dbReference type="EMBL" id="GL988041">
    <property type="protein sequence ID" value="EGS20319.1"/>
    <property type="molecule type" value="Genomic_DNA"/>
</dbReference>
<feature type="compositionally biased region" description="Low complexity" evidence="1">
    <location>
        <begin position="26"/>
        <end position="40"/>
    </location>
</feature>
<dbReference type="Proteomes" id="UP000008066">
    <property type="component" value="Unassembled WGS sequence"/>
</dbReference>
<dbReference type="GO" id="GO:2001069">
    <property type="term" value="F:glycogen binding"/>
    <property type="evidence" value="ECO:0007669"/>
    <property type="project" value="TreeGrafter"/>
</dbReference>
<dbReference type="AlphaFoldDB" id="G0S3J2"/>
<keyword evidence="4" id="KW-1185">Reference proteome</keyword>
<dbReference type="Gene3D" id="2.60.40.2440">
    <property type="entry name" value="Carbohydrate binding type-21 domain"/>
    <property type="match status" value="1"/>
</dbReference>
<accession>G0S3J2</accession>
<feature type="domain" description="CBM21" evidence="2">
    <location>
        <begin position="301"/>
        <end position="415"/>
    </location>
</feature>
<feature type="compositionally biased region" description="Low complexity" evidence="1">
    <location>
        <begin position="9"/>
        <end position="19"/>
    </location>
</feature>
<feature type="compositionally biased region" description="Low complexity" evidence="1">
    <location>
        <begin position="174"/>
        <end position="187"/>
    </location>
</feature>
<dbReference type="STRING" id="759272.G0S3J2"/>
<dbReference type="HOGENOM" id="CLU_012287_0_0_1"/>
<dbReference type="GO" id="GO:0005979">
    <property type="term" value="P:regulation of glycogen biosynthetic process"/>
    <property type="evidence" value="ECO:0007669"/>
    <property type="project" value="TreeGrafter"/>
</dbReference>
<feature type="region of interest" description="Disordered" evidence="1">
    <location>
        <begin position="1"/>
        <end position="232"/>
    </location>
</feature>
<dbReference type="InterPro" id="IPR050782">
    <property type="entry name" value="PP1_regulatory_subunit_3"/>
</dbReference>
<proteinExistence type="predicted"/>
<dbReference type="OrthoDB" id="1881at2759"/>
<dbReference type="InterPro" id="IPR005036">
    <property type="entry name" value="CBM21_dom"/>
</dbReference>